<organism evidence="2 4">
    <name type="scientific">Paracoccus saliphilus</name>
    <dbReference type="NCBI Taxonomy" id="405559"/>
    <lineage>
        <taxon>Bacteria</taxon>
        <taxon>Pseudomonadati</taxon>
        <taxon>Pseudomonadota</taxon>
        <taxon>Alphaproteobacteria</taxon>
        <taxon>Rhodobacterales</taxon>
        <taxon>Paracoccaceae</taxon>
        <taxon>Paracoccus</taxon>
    </lineage>
</organism>
<dbReference type="AlphaFoldDB" id="A0AA45W7C3"/>
<evidence type="ECO:0000256" key="1">
    <source>
        <dbReference type="SAM" id="SignalP"/>
    </source>
</evidence>
<evidence type="ECO:0000313" key="2">
    <source>
        <dbReference type="EMBL" id="SIT08424.1"/>
    </source>
</evidence>
<dbReference type="RefSeq" id="WP_076527810.1">
    <property type="nucleotide sequence ID" value="NZ_CP067140.1"/>
</dbReference>
<sequence length="117" mass="13020">MKHVAALIFCLLPLPVLADAPIIENVQAERQGDSWHFNVTVSHPDTGWEHYADAWRVLDMDGNELGLRILAHPHVAEQPFTRSLSGVDIPEDVTAVEIEARCLVDGWSGVRTKVELD</sequence>
<protein>
    <submittedName>
        <fullName evidence="2">Uncharacterized protein</fullName>
    </submittedName>
</protein>
<reference evidence="3 5" key="2">
    <citation type="submission" date="2021-01" db="EMBL/GenBank/DDBJ databases">
        <title>Biogeographic distribution of Paracoccus.</title>
        <authorList>
            <person name="Hollensteiner J."/>
            <person name="Leineberger J."/>
            <person name="Brinkhoff T."/>
            <person name="Daniel R."/>
        </authorList>
    </citation>
    <scope>NUCLEOTIDE SEQUENCE [LARGE SCALE GENOMIC DNA]</scope>
    <source>
        <strain evidence="3 5">DSM 18447</strain>
    </source>
</reference>
<gene>
    <name evidence="3" type="ORF">JHX88_20625</name>
    <name evidence="2" type="ORF">SAMN05421772_11685</name>
</gene>
<evidence type="ECO:0000313" key="4">
    <source>
        <dbReference type="Proteomes" id="UP000186216"/>
    </source>
</evidence>
<dbReference type="EMBL" id="CP067140">
    <property type="protein sequence ID" value="WCR03151.1"/>
    <property type="molecule type" value="Genomic_DNA"/>
</dbReference>
<evidence type="ECO:0000313" key="5">
    <source>
        <dbReference type="Proteomes" id="UP001215549"/>
    </source>
</evidence>
<feature type="chain" id="PRO_5041429139" evidence="1">
    <location>
        <begin position="19"/>
        <end position="117"/>
    </location>
</feature>
<dbReference type="Proteomes" id="UP001215549">
    <property type="component" value="Chromosome"/>
</dbReference>
<keyword evidence="5" id="KW-1185">Reference proteome</keyword>
<evidence type="ECO:0000313" key="3">
    <source>
        <dbReference type="EMBL" id="WCR03151.1"/>
    </source>
</evidence>
<name>A0AA45W7C3_9RHOB</name>
<proteinExistence type="predicted"/>
<keyword evidence="1" id="KW-0732">Signal</keyword>
<dbReference type="Proteomes" id="UP000186216">
    <property type="component" value="Unassembled WGS sequence"/>
</dbReference>
<accession>A0AA45W7C3</accession>
<reference evidence="2 4" key="1">
    <citation type="submission" date="2017-01" db="EMBL/GenBank/DDBJ databases">
        <authorList>
            <person name="Varghese N."/>
            <person name="Submissions S."/>
        </authorList>
    </citation>
    <scope>NUCLEOTIDE SEQUENCE [LARGE SCALE GENOMIC DNA]</scope>
    <source>
        <strain evidence="2 4">DSM 18447</strain>
    </source>
</reference>
<feature type="signal peptide" evidence="1">
    <location>
        <begin position="1"/>
        <end position="18"/>
    </location>
</feature>
<dbReference type="EMBL" id="FTOU01000016">
    <property type="protein sequence ID" value="SIT08424.1"/>
    <property type="molecule type" value="Genomic_DNA"/>
</dbReference>